<dbReference type="VEuPathDB" id="FungiDB:YALI0_C18821g"/>
<evidence type="ECO:0000313" key="15">
    <source>
        <dbReference type="Proteomes" id="UP000256601"/>
    </source>
</evidence>
<evidence type="ECO:0000256" key="8">
    <source>
        <dbReference type="ARBA" id="ARBA00023054"/>
    </source>
</evidence>
<evidence type="ECO:0000256" key="2">
    <source>
        <dbReference type="ARBA" id="ARBA00006415"/>
    </source>
</evidence>
<keyword evidence="5" id="KW-0812">Transmembrane</keyword>
<dbReference type="AlphaFoldDB" id="A0A371C6C7"/>
<evidence type="ECO:0000259" key="12">
    <source>
        <dbReference type="Pfam" id="PF08172"/>
    </source>
</evidence>
<feature type="coiled-coil region" evidence="10">
    <location>
        <begin position="61"/>
        <end position="88"/>
    </location>
</feature>
<dbReference type="VEuPathDB" id="FungiDB:YALI1_C26051g"/>
<keyword evidence="6" id="KW-1133">Transmembrane helix</keyword>
<keyword evidence="8 10" id="KW-0175">Coiled coil</keyword>
<evidence type="ECO:0000256" key="5">
    <source>
        <dbReference type="ARBA" id="ARBA00022692"/>
    </source>
</evidence>
<dbReference type="Proteomes" id="UP000256601">
    <property type="component" value="Unassembled WGS sequence"/>
</dbReference>
<evidence type="ECO:0000256" key="4">
    <source>
        <dbReference type="ARBA" id="ARBA00022448"/>
    </source>
</evidence>
<dbReference type="InterPro" id="IPR012955">
    <property type="entry name" value="CASP_C"/>
</dbReference>
<comment type="subcellular location">
    <subcellularLocation>
        <location evidence="1">Golgi apparatus membrane</location>
        <topology evidence="1">Single-pass type IV membrane protein</topology>
    </subcellularLocation>
</comment>
<sequence>MEDKFEAAIQKWTEIDLLGLQKQLDKEGETIVEAQTDSVASRKELASKTRDFKKLEDNDKLEGIKTLLKAYQGEIDRLTQRARNSETAFLNVYKLLAEAPDPRPLLEASSDAVGVASSQSRLIAENAKLSEQVARYADYDTLKQKVLRLEMSNAETVAAKVKAKQQEMEAAFDEERRTWKSRETELTEQVNESREMGKELRRKVETYEEKLGEEVEVPKTSATTAISSAEMEIVTSDLEKAQRRLLDLEARNLDLRKQIEDKPDAVVDSSLEEENKGLLARLEAAKQQLQSASASAQEEAEQLRKTVQRREDETAALKARLAAQTDYDELKRELEVFRSVEFSQESEDRESLEHMLLQKNKKQQSDLTVLRNKTKEYEETIAKLTKSLQDAKTSYDEASTLNARLESDLTTTSLGSVAGSIAPSRRTTRGGPSGRLSPTSSIIGGYDRSVQSGGGGSDLLPIITQQRDRFKERIAQLEDELRKNFALVSELRQEAAVLKSDNLELYEKTRYMASHAASGTKAPTTTNTASKYRDAYEEGLTPFQQFRGRETDRMYSRLTPIERVTLALAKGILRNRITRNCFSAYVLALHIVTVMLVAA</sequence>
<dbReference type="EMBL" id="KZ858992">
    <property type="protein sequence ID" value="RDW25845.1"/>
    <property type="molecule type" value="Genomic_DNA"/>
</dbReference>
<feature type="coiled-coil region" evidence="10">
    <location>
        <begin position="190"/>
        <end position="320"/>
    </location>
</feature>
<gene>
    <name evidence="14" type="ORF">B0I71DRAFT_131891</name>
</gene>
<organism evidence="14 15">
    <name type="scientific">Yarrowia lipolytica</name>
    <name type="common">Candida lipolytica</name>
    <dbReference type="NCBI Taxonomy" id="4952"/>
    <lineage>
        <taxon>Eukaryota</taxon>
        <taxon>Fungi</taxon>
        <taxon>Dikarya</taxon>
        <taxon>Ascomycota</taxon>
        <taxon>Saccharomycotina</taxon>
        <taxon>Dipodascomycetes</taxon>
        <taxon>Dipodascales</taxon>
        <taxon>Dipodascales incertae sedis</taxon>
        <taxon>Yarrowia</taxon>
    </lineage>
</organism>
<dbReference type="Pfam" id="PF25398">
    <property type="entry name" value="CUX1_N"/>
    <property type="match status" value="1"/>
</dbReference>
<dbReference type="GO" id="GO:0006891">
    <property type="term" value="P:intra-Golgi vesicle-mediated transport"/>
    <property type="evidence" value="ECO:0007669"/>
    <property type="project" value="InterPro"/>
</dbReference>
<protein>
    <recommendedName>
        <fullName evidence="3">Protein CASP</fullName>
    </recommendedName>
</protein>
<dbReference type="PANTHER" id="PTHR14043">
    <property type="entry name" value="CCAAT DISPLACEMENT PROTEIN-RELATED"/>
    <property type="match status" value="1"/>
</dbReference>
<proteinExistence type="inferred from homology"/>
<evidence type="ECO:0000256" key="1">
    <source>
        <dbReference type="ARBA" id="ARBA00004409"/>
    </source>
</evidence>
<evidence type="ECO:0000256" key="6">
    <source>
        <dbReference type="ARBA" id="ARBA00022989"/>
    </source>
</evidence>
<keyword evidence="4" id="KW-0813">Transport</keyword>
<keyword evidence="9" id="KW-0472">Membrane</keyword>
<name>A0A371C6C7_YARLL</name>
<feature type="region of interest" description="Disordered" evidence="11">
    <location>
        <begin position="416"/>
        <end position="444"/>
    </location>
</feature>
<comment type="similarity">
    <text evidence="2">Belongs to the CASP family.</text>
</comment>
<evidence type="ECO:0000256" key="7">
    <source>
        <dbReference type="ARBA" id="ARBA00023034"/>
    </source>
</evidence>
<dbReference type="InterPro" id="IPR057476">
    <property type="entry name" value="Cux_N"/>
</dbReference>
<evidence type="ECO:0000256" key="3">
    <source>
        <dbReference type="ARBA" id="ARBA00018691"/>
    </source>
</evidence>
<evidence type="ECO:0000256" key="9">
    <source>
        <dbReference type="ARBA" id="ARBA00023136"/>
    </source>
</evidence>
<evidence type="ECO:0000259" key="13">
    <source>
        <dbReference type="Pfam" id="PF25398"/>
    </source>
</evidence>
<feature type="domain" description="CASP C-terminal" evidence="12">
    <location>
        <begin position="383"/>
        <end position="596"/>
    </location>
</feature>
<evidence type="ECO:0000256" key="11">
    <source>
        <dbReference type="SAM" id="MobiDB-lite"/>
    </source>
</evidence>
<feature type="coiled-coil region" evidence="10">
    <location>
        <begin position="360"/>
        <end position="408"/>
    </location>
</feature>
<dbReference type="GO" id="GO:0000139">
    <property type="term" value="C:Golgi membrane"/>
    <property type="evidence" value="ECO:0007669"/>
    <property type="project" value="UniProtKB-SubCell"/>
</dbReference>
<evidence type="ECO:0000256" key="10">
    <source>
        <dbReference type="SAM" id="Coils"/>
    </source>
</evidence>
<accession>A0A371C6C7</accession>
<keyword evidence="7" id="KW-0333">Golgi apparatus</keyword>
<evidence type="ECO:0000313" key="14">
    <source>
        <dbReference type="EMBL" id="RDW25845.1"/>
    </source>
</evidence>
<reference evidence="14 15" key="1">
    <citation type="submission" date="2018-07" db="EMBL/GenBank/DDBJ databases">
        <title>Draft Genome Assemblies for Five Robust Yarrowia lipolytica Strains Exhibiting High Lipid Production and Pentose Sugar Utilization and Sugar Alcohol Secretion from Undetoxified Lignocellulosic Biomass Hydrolysates.</title>
        <authorList>
            <consortium name="DOE Joint Genome Institute"/>
            <person name="Walker C."/>
            <person name="Ryu S."/>
            <person name="Na H."/>
            <person name="Zane M."/>
            <person name="LaButti K."/>
            <person name="Lipzen A."/>
            <person name="Haridas S."/>
            <person name="Barry K."/>
            <person name="Grigoriev I.V."/>
            <person name="Quarterman J."/>
            <person name="Slininger P."/>
            <person name="Dien B."/>
            <person name="Trinh C.T."/>
        </authorList>
    </citation>
    <scope>NUCLEOTIDE SEQUENCE [LARGE SCALE GENOMIC DNA]</scope>
    <source>
        <strain evidence="14 15">YB392</strain>
    </source>
</reference>
<feature type="coiled-coil region" evidence="10">
    <location>
        <begin position="460"/>
        <end position="508"/>
    </location>
</feature>
<dbReference type="Pfam" id="PF08172">
    <property type="entry name" value="CASP_C"/>
    <property type="match status" value="1"/>
</dbReference>
<dbReference type="PANTHER" id="PTHR14043:SF2">
    <property type="entry name" value="HOMEOBOX PROTEIN CUT"/>
    <property type="match status" value="1"/>
</dbReference>
<feature type="domain" description="Cux N-terminal" evidence="13">
    <location>
        <begin position="3"/>
        <end position="112"/>
    </location>
</feature>